<comment type="function">
    <text evidence="18">Catalyzes the conversion of 3-deoxy-D-arabino-heptulosonate 7-phosphate (DAHP) to dehydroquinate (DHQ).</text>
</comment>
<dbReference type="GO" id="GO:0005737">
    <property type="term" value="C:cytoplasm"/>
    <property type="evidence" value="ECO:0007669"/>
    <property type="project" value="UniProtKB-SubCell"/>
</dbReference>
<dbReference type="PANTHER" id="PTHR43622:SF7">
    <property type="entry name" value="3-DEHYDROQUINATE SYNTHASE, CHLOROPLASTIC"/>
    <property type="match status" value="1"/>
</dbReference>
<keyword evidence="10 18" id="KW-0028">Amino-acid biosynthesis</keyword>
<gene>
    <name evidence="18 21" type="primary">aroB</name>
    <name evidence="21" type="ORF">CLMAG_52770</name>
</gene>
<feature type="binding site" evidence="18">
    <location>
        <position position="154"/>
    </location>
    <ligand>
        <name>NAD(+)</name>
        <dbReference type="ChEBI" id="CHEBI:57540"/>
    </ligand>
</feature>
<keyword evidence="16 18" id="KW-0456">Lyase</keyword>
<dbReference type="InterPro" id="IPR030960">
    <property type="entry name" value="DHQS/DOIS_N"/>
</dbReference>
<evidence type="ECO:0000256" key="6">
    <source>
        <dbReference type="ARBA" id="ARBA00005412"/>
    </source>
</evidence>
<dbReference type="SUPFAM" id="SSF56796">
    <property type="entry name" value="Dehydroquinate synthase-like"/>
    <property type="match status" value="1"/>
</dbReference>
<dbReference type="UniPathway" id="UPA00053">
    <property type="reaction ID" value="UER00085"/>
</dbReference>
<evidence type="ECO:0000256" key="13">
    <source>
        <dbReference type="ARBA" id="ARBA00022833"/>
    </source>
</evidence>
<dbReference type="Pfam" id="PF01761">
    <property type="entry name" value="DHQ_synthase"/>
    <property type="match status" value="1"/>
</dbReference>
<comment type="caution">
    <text evidence="18">Lacks conserved residue(s) required for the propagation of feature annotation.</text>
</comment>
<feature type="binding site" evidence="18">
    <location>
        <begin position="108"/>
        <end position="112"/>
    </location>
    <ligand>
        <name>NAD(+)</name>
        <dbReference type="ChEBI" id="CHEBI:57540"/>
    </ligand>
</feature>
<keyword evidence="15 18" id="KW-0057">Aromatic amino acid biosynthesis</keyword>
<evidence type="ECO:0000256" key="2">
    <source>
        <dbReference type="ARBA" id="ARBA00001911"/>
    </source>
</evidence>
<dbReference type="Gene3D" id="3.40.50.1970">
    <property type="match status" value="1"/>
</dbReference>
<comment type="catalytic activity">
    <reaction evidence="1 18">
        <text>7-phospho-2-dehydro-3-deoxy-D-arabino-heptonate = 3-dehydroquinate + phosphate</text>
        <dbReference type="Rhea" id="RHEA:21968"/>
        <dbReference type="ChEBI" id="CHEBI:32364"/>
        <dbReference type="ChEBI" id="CHEBI:43474"/>
        <dbReference type="ChEBI" id="CHEBI:58394"/>
        <dbReference type="EC" id="4.2.3.4"/>
    </reaction>
</comment>
<dbReference type="InterPro" id="IPR050071">
    <property type="entry name" value="Dehydroquinate_synthase"/>
</dbReference>
<dbReference type="Proteomes" id="UP000076603">
    <property type="component" value="Unassembled WGS sequence"/>
</dbReference>
<feature type="binding site" evidence="18">
    <location>
        <position position="265"/>
    </location>
    <ligand>
        <name>Zn(2+)</name>
        <dbReference type="ChEBI" id="CHEBI:29105"/>
    </ligand>
</feature>
<feature type="binding site" evidence="18">
    <location>
        <position position="145"/>
    </location>
    <ligand>
        <name>NAD(+)</name>
        <dbReference type="ChEBI" id="CHEBI:57540"/>
    </ligand>
</feature>
<evidence type="ECO:0000256" key="7">
    <source>
        <dbReference type="ARBA" id="ARBA00013031"/>
    </source>
</evidence>
<dbReference type="Pfam" id="PF24621">
    <property type="entry name" value="DHQS_C"/>
    <property type="match status" value="1"/>
</dbReference>
<evidence type="ECO:0000313" key="21">
    <source>
        <dbReference type="EMBL" id="KZL89373.1"/>
    </source>
</evidence>
<dbReference type="NCBIfam" id="TIGR01357">
    <property type="entry name" value="aroB"/>
    <property type="match status" value="1"/>
</dbReference>
<dbReference type="InterPro" id="IPR056179">
    <property type="entry name" value="DHQS_C"/>
</dbReference>
<evidence type="ECO:0000256" key="14">
    <source>
        <dbReference type="ARBA" id="ARBA00023027"/>
    </source>
</evidence>
<evidence type="ECO:0000256" key="12">
    <source>
        <dbReference type="ARBA" id="ARBA00022741"/>
    </source>
</evidence>
<dbReference type="InterPro" id="IPR016037">
    <property type="entry name" value="DHQ_synth_AroB"/>
</dbReference>
<dbReference type="AlphaFoldDB" id="A0A162R3N2"/>
<keyword evidence="17 18" id="KW-0170">Cobalt</keyword>
<organism evidence="21 22">
    <name type="scientific">Clostridium magnum DSM 2767</name>
    <dbReference type="NCBI Taxonomy" id="1121326"/>
    <lineage>
        <taxon>Bacteria</taxon>
        <taxon>Bacillati</taxon>
        <taxon>Bacillota</taxon>
        <taxon>Clostridia</taxon>
        <taxon>Eubacteriales</taxon>
        <taxon>Clostridiaceae</taxon>
        <taxon>Clostridium</taxon>
    </lineage>
</organism>
<comment type="subcellular location">
    <subcellularLocation>
        <location evidence="4 18">Cytoplasm</location>
    </subcellularLocation>
</comment>
<feature type="binding site" evidence="18">
    <location>
        <begin position="132"/>
        <end position="133"/>
    </location>
    <ligand>
        <name>NAD(+)</name>
        <dbReference type="ChEBI" id="CHEBI:57540"/>
    </ligand>
</feature>
<feature type="domain" description="3-dehydroquinate synthase N-terminal" evidence="19">
    <location>
        <begin position="70"/>
        <end position="180"/>
    </location>
</feature>
<evidence type="ECO:0000259" key="19">
    <source>
        <dbReference type="Pfam" id="PF01761"/>
    </source>
</evidence>
<dbReference type="EMBL" id="LWAE01000009">
    <property type="protein sequence ID" value="KZL89373.1"/>
    <property type="molecule type" value="Genomic_DNA"/>
</dbReference>
<dbReference type="STRING" id="1121326.CLMAG_52770"/>
<evidence type="ECO:0000256" key="8">
    <source>
        <dbReference type="ARBA" id="ARBA00017684"/>
    </source>
</evidence>
<feature type="binding site" evidence="18">
    <location>
        <position position="248"/>
    </location>
    <ligand>
        <name>Zn(2+)</name>
        <dbReference type="ChEBI" id="CHEBI:29105"/>
    </ligand>
</feature>
<dbReference type="PATRIC" id="fig|1121326.3.peg.5336"/>
<evidence type="ECO:0000256" key="1">
    <source>
        <dbReference type="ARBA" id="ARBA00001393"/>
    </source>
</evidence>
<sequence>MNMNVLEIDLKENSYKICIERNILSRIAEYLDENYSSKKIAIITDDNLAKLHLENLKRVIEEKGFNTKIISLKPGEESKSIDTLKEVYNELSQFRLGREDLIITFGGGVVGDLGGFAASTYLRGVSYIQVPTSLLAQVDSSIGGKVAVDLPWGKNLVGSFYQPKAVFIDPELLKTLDKKFLHDGLAEVIKYGCIRDRSIIDQLMNYTKDEELLDNIDSLIFKCCSIKKSVVEQDEKDFGERMLLNFGHTLGHVIEKYFNYKKYTHGEAVAIGMAEITRKSEKLDITEKGASKCIEEVLKKYELPYKVPAMDKEKAFSTIFLDKKSSGENINLILLKRIGEGVIRKVRFNELEDYI</sequence>
<evidence type="ECO:0000256" key="11">
    <source>
        <dbReference type="ARBA" id="ARBA00022723"/>
    </source>
</evidence>
<evidence type="ECO:0000256" key="4">
    <source>
        <dbReference type="ARBA" id="ARBA00004496"/>
    </source>
</evidence>
<comment type="caution">
    <text evidence="21">The sequence shown here is derived from an EMBL/GenBank/DDBJ whole genome shotgun (WGS) entry which is preliminary data.</text>
</comment>
<proteinExistence type="inferred from homology"/>
<keyword evidence="13 18" id="KW-0862">Zinc</keyword>
<keyword evidence="12 18" id="KW-0547">Nucleotide-binding</keyword>
<dbReference type="GO" id="GO:0003856">
    <property type="term" value="F:3-dehydroquinate synthase activity"/>
    <property type="evidence" value="ECO:0007669"/>
    <property type="project" value="UniProtKB-UniRule"/>
</dbReference>
<evidence type="ECO:0000256" key="10">
    <source>
        <dbReference type="ARBA" id="ARBA00022605"/>
    </source>
</evidence>
<name>A0A162R3N2_9CLOT</name>
<comment type="cofactor">
    <cofactor evidence="2 18">
        <name>NAD(+)</name>
        <dbReference type="ChEBI" id="CHEBI:57540"/>
    </cofactor>
</comment>
<keyword evidence="14 18" id="KW-0520">NAD</keyword>
<accession>A0A162R3N2</accession>
<evidence type="ECO:0000256" key="3">
    <source>
        <dbReference type="ARBA" id="ARBA00001947"/>
    </source>
</evidence>
<protein>
    <recommendedName>
        <fullName evidence="8 18">3-dehydroquinate synthase</fullName>
        <shortName evidence="18">DHQS</shortName>
        <ecNumber evidence="7 18">4.2.3.4</ecNumber>
    </recommendedName>
</protein>
<comment type="pathway">
    <text evidence="5 18">Metabolic intermediate biosynthesis; chorismate biosynthesis; chorismate from D-erythrose 4-phosphate and phosphoenolpyruvate: step 2/7.</text>
</comment>
<evidence type="ECO:0000313" key="22">
    <source>
        <dbReference type="Proteomes" id="UP000076603"/>
    </source>
</evidence>
<feature type="domain" description="3-dehydroquinate synthase C-terminal" evidence="20">
    <location>
        <begin position="184"/>
        <end position="325"/>
    </location>
</feature>
<dbReference type="CDD" id="cd08195">
    <property type="entry name" value="DHQS"/>
    <property type="match status" value="1"/>
</dbReference>
<dbReference type="HAMAP" id="MF_00110">
    <property type="entry name" value="DHQ_synthase"/>
    <property type="match status" value="1"/>
</dbReference>
<dbReference type="GO" id="GO:0000166">
    <property type="term" value="F:nucleotide binding"/>
    <property type="evidence" value="ECO:0007669"/>
    <property type="project" value="UniProtKB-KW"/>
</dbReference>
<evidence type="ECO:0000256" key="18">
    <source>
        <dbReference type="HAMAP-Rule" id="MF_00110"/>
    </source>
</evidence>
<evidence type="ECO:0000256" key="17">
    <source>
        <dbReference type="ARBA" id="ARBA00023285"/>
    </source>
</evidence>
<evidence type="ECO:0000256" key="9">
    <source>
        <dbReference type="ARBA" id="ARBA00022490"/>
    </source>
</evidence>
<dbReference type="GO" id="GO:0008652">
    <property type="term" value="P:amino acid biosynthetic process"/>
    <property type="evidence" value="ECO:0007669"/>
    <property type="project" value="UniProtKB-KW"/>
</dbReference>
<keyword evidence="22" id="KW-1185">Reference proteome</keyword>
<feature type="binding site" evidence="18">
    <location>
        <position position="187"/>
    </location>
    <ligand>
        <name>Zn(2+)</name>
        <dbReference type="ChEBI" id="CHEBI:29105"/>
    </ligand>
</feature>
<keyword evidence="11 18" id="KW-0479">Metal-binding</keyword>
<comment type="similarity">
    <text evidence="6 18">Belongs to the sugar phosphate cyclases superfamily. Dehydroquinate synthase family.</text>
</comment>
<reference evidence="21 22" key="1">
    <citation type="submission" date="2016-04" db="EMBL/GenBank/DDBJ databases">
        <title>Genome sequence of Clostridium magnum DSM 2767.</title>
        <authorList>
            <person name="Poehlein A."/>
            <person name="Uhlig R."/>
            <person name="Fischer R."/>
            <person name="Bahl H."/>
            <person name="Daniel R."/>
        </authorList>
    </citation>
    <scope>NUCLEOTIDE SEQUENCE [LARGE SCALE GENOMIC DNA]</scope>
    <source>
        <strain evidence="21 22">DSM 2767</strain>
    </source>
</reference>
<evidence type="ECO:0000256" key="5">
    <source>
        <dbReference type="ARBA" id="ARBA00004661"/>
    </source>
</evidence>
<evidence type="ECO:0000256" key="15">
    <source>
        <dbReference type="ARBA" id="ARBA00023141"/>
    </source>
</evidence>
<comment type="cofactor">
    <cofactor evidence="3">
        <name>Zn(2+)</name>
        <dbReference type="ChEBI" id="CHEBI:29105"/>
    </cofactor>
</comment>
<keyword evidence="9 18" id="KW-0963">Cytoplasm</keyword>
<dbReference type="Gene3D" id="1.20.1090.10">
    <property type="entry name" value="Dehydroquinate synthase-like - alpha domain"/>
    <property type="match status" value="1"/>
</dbReference>
<evidence type="ECO:0000259" key="20">
    <source>
        <dbReference type="Pfam" id="PF24621"/>
    </source>
</evidence>
<dbReference type="FunFam" id="3.40.50.1970:FF:000007">
    <property type="entry name" value="Pentafunctional AROM polypeptide"/>
    <property type="match status" value="1"/>
</dbReference>
<dbReference type="GO" id="GO:0046872">
    <property type="term" value="F:metal ion binding"/>
    <property type="evidence" value="ECO:0007669"/>
    <property type="project" value="UniProtKB-KW"/>
</dbReference>
<comment type="cofactor">
    <cofactor evidence="18">
        <name>Co(2+)</name>
        <dbReference type="ChEBI" id="CHEBI:48828"/>
    </cofactor>
    <cofactor evidence="18">
        <name>Zn(2+)</name>
        <dbReference type="ChEBI" id="CHEBI:29105"/>
    </cofactor>
    <text evidence="18">Binds 1 divalent metal cation per subunit. Can use either Co(2+) or Zn(2+).</text>
</comment>
<dbReference type="PANTHER" id="PTHR43622">
    <property type="entry name" value="3-DEHYDROQUINATE SYNTHASE"/>
    <property type="match status" value="1"/>
</dbReference>
<dbReference type="InterPro" id="IPR030963">
    <property type="entry name" value="DHQ_synth_fam"/>
</dbReference>
<evidence type="ECO:0000256" key="16">
    <source>
        <dbReference type="ARBA" id="ARBA00023239"/>
    </source>
</evidence>
<dbReference type="GO" id="GO:0009073">
    <property type="term" value="P:aromatic amino acid family biosynthetic process"/>
    <property type="evidence" value="ECO:0007669"/>
    <property type="project" value="UniProtKB-KW"/>
</dbReference>
<dbReference type="PIRSF" id="PIRSF001455">
    <property type="entry name" value="DHQ_synth"/>
    <property type="match status" value="1"/>
</dbReference>
<dbReference type="GO" id="GO:0009423">
    <property type="term" value="P:chorismate biosynthetic process"/>
    <property type="evidence" value="ECO:0007669"/>
    <property type="project" value="UniProtKB-UniRule"/>
</dbReference>
<dbReference type="EC" id="4.2.3.4" evidence="7 18"/>